<dbReference type="GO" id="GO:0006412">
    <property type="term" value="P:translation"/>
    <property type="evidence" value="ECO:0007669"/>
    <property type="project" value="UniProtKB-UniRule"/>
</dbReference>
<evidence type="ECO:0000256" key="5">
    <source>
        <dbReference type="HAMAP-Rule" id="MF_01326"/>
    </source>
</evidence>
<comment type="similarity">
    <text evidence="1 5 6">Belongs to the universal ribosomal protein uL24 family.</text>
</comment>
<dbReference type="OrthoDB" id="9807419at2"/>
<keyword evidence="5" id="KW-0694">RNA-binding</keyword>
<comment type="function">
    <text evidence="5">One of two assembly initiator proteins, it binds directly to the 5'-end of the 23S rRNA, where it nucleates assembly of the 50S subunit.</text>
</comment>
<proteinExistence type="inferred from homology"/>
<dbReference type="GO" id="GO:0005840">
    <property type="term" value="C:ribosome"/>
    <property type="evidence" value="ECO:0007669"/>
    <property type="project" value="UniProtKB-KW"/>
</dbReference>
<organism evidence="9 10">
    <name type="scientific">Candidatus Ichthyocystis hellenicum</name>
    <dbReference type="NCBI Taxonomy" id="1561003"/>
    <lineage>
        <taxon>Bacteria</taxon>
        <taxon>Pseudomonadati</taxon>
        <taxon>Pseudomonadota</taxon>
        <taxon>Betaproteobacteria</taxon>
        <taxon>Burkholderiales</taxon>
        <taxon>Candidatus Ichthyocystis</taxon>
    </lineage>
</organism>
<keyword evidence="2 5" id="KW-0689">Ribosomal protein</keyword>
<dbReference type="PROSITE" id="PS01108">
    <property type="entry name" value="RIBOSOMAL_L24"/>
    <property type="match status" value="1"/>
</dbReference>
<sequence>MRKIIKGDTVVVISGSAKGRRGEVLAVLDGKKVLVQGVNVCKKHMKPNPAKNEMGGIISKEMPIDISNVALFCERDGRSYPVGFVFSEGKKKRVFKIAGERLPV</sequence>
<dbReference type="InterPro" id="IPR003256">
    <property type="entry name" value="Ribosomal_uL24"/>
</dbReference>
<dbReference type="CDD" id="cd06089">
    <property type="entry name" value="KOW_RPL26"/>
    <property type="match status" value="1"/>
</dbReference>
<evidence type="ECO:0000256" key="4">
    <source>
        <dbReference type="ARBA" id="ARBA00035206"/>
    </source>
</evidence>
<dbReference type="InterPro" id="IPR005824">
    <property type="entry name" value="KOW"/>
</dbReference>
<keyword evidence="10" id="KW-1185">Reference proteome</keyword>
<dbReference type="SUPFAM" id="SSF50104">
    <property type="entry name" value="Translation proteins SH3-like domain"/>
    <property type="match status" value="1"/>
</dbReference>
<dbReference type="EMBL" id="LN906597">
    <property type="protein sequence ID" value="CUT17361.1"/>
    <property type="molecule type" value="Genomic_DNA"/>
</dbReference>
<dbReference type="GO" id="GO:0003735">
    <property type="term" value="F:structural constituent of ribosome"/>
    <property type="evidence" value="ECO:0007669"/>
    <property type="project" value="InterPro"/>
</dbReference>
<reference evidence="10" key="1">
    <citation type="submission" date="2015-11" db="EMBL/GenBank/DDBJ databases">
        <authorList>
            <person name="Seth-Smith H.M.B."/>
        </authorList>
    </citation>
    <scope>NUCLEOTIDE SEQUENCE [LARGE SCALE GENOMIC DNA]</scope>
    <source>
        <strain evidence="10">2013Ark11</strain>
    </source>
</reference>
<evidence type="ECO:0000256" key="6">
    <source>
        <dbReference type="RuleBase" id="RU003477"/>
    </source>
</evidence>
<dbReference type="Pfam" id="PF17136">
    <property type="entry name" value="ribosomal_L24"/>
    <property type="match status" value="1"/>
</dbReference>
<comment type="subunit">
    <text evidence="5">Part of the 50S ribosomal subunit.</text>
</comment>
<evidence type="ECO:0000259" key="8">
    <source>
        <dbReference type="Pfam" id="PF17136"/>
    </source>
</evidence>
<name>A0A0S4M139_9BURK</name>
<evidence type="ECO:0000256" key="1">
    <source>
        <dbReference type="ARBA" id="ARBA00010618"/>
    </source>
</evidence>
<dbReference type="InterPro" id="IPR005825">
    <property type="entry name" value="Ribosomal_uL24_CS"/>
</dbReference>
<dbReference type="GO" id="GO:0019843">
    <property type="term" value="F:rRNA binding"/>
    <property type="evidence" value="ECO:0007669"/>
    <property type="project" value="UniProtKB-UniRule"/>
</dbReference>
<dbReference type="GO" id="GO:1990904">
    <property type="term" value="C:ribonucleoprotein complex"/>
    <property type="evidence" value="ECO:0007669"/>
    <property type="project" value="UniProtKB-KW"/>
</dbReference>
<comment type="function">
    <text evidence="5">One of the proteins that surrounds the polypeptide exit tunnel on the outside of the subunit.</text>
</comment>
<dbReference type="HAMAP" id="MF_01326_B">
    <property type="entry name" value="Ribosomal_uL24_B"/>
    <property type="match status" value="1"/>
</dbReference>
<accession>A0A0S4M139</accession>
<dbReference type="Pfam" id="PF00467">
    <property type="entry name" value="KOW"/>
    <property type="match status" value="1"/>
</dbReference>
<evidence type="ECO:0000256" key="2">
    <source>
        <dbReference type="ARBA" id="ARBA00022980"/>
    </source>
</evidence>
<dbReference type="PATRIC" id="fig|1561003.3.peg.529"/>
<feature type="domain" description="KOW" evidence="7">
    <location>
        <begin position="6"/>
        <end position="35"/>
    </location>
</feature>
<dbReference type="InterPro" id="IPR041988">
    <property type="entry name" value="Ribosomal_uL24_KOW"/>
</dbReference>
<protein>
    <recommendedName>
        <fullName evidence="4 5">Large ribosomal subunit protein uL24</fullName>
    </recommendedName>
</protein>
<dbReference type="NCBIfam" id="TIGR01079">
    <property type="entry name" value="rplX_bact"/>
    <property type="match status" value="1"/>
</dbReference>
<dbReference type="Gene3D" id="2.30.30.30">
    <property type="match status" value="1"/>
</dbReference>
<gene>
    <name evidence="5 9" type="primary">rplX</name>
    <name evidence="9" type="ORF">Ark11_0516</name>
</gene>
<dbReference type="InterPro" id="IPR008991">
    <property type="entry name" value="Translation_prot_SH3-like_sf"/>
</dbReference>
<dbReference type="AlphaFoldDB" id="A0A0S4M139"/>
<dbReference type="STRING" id="1561003.Ark11_0516"/>
<feature type="domain" description="Large ribosomal subunit protein uL24 C-terminal" evidence="8">
    <location>
        <begin position="38"/>
        <end position="101"/>
    </location>
</feature>
<evidence type="ECO:0000313" key="9">
    <source>
        <dbReference type="EMBL" id="CUT17361.1"/>
    </source>
</evidence>
<keyword evidence="5" id="KW-0699">rRNA-binding</keyword>
<keyword evidence="3 5" id="KW-0687">Ribonucleoprotein</keyword>
<dbReference type="RefSeq" id="WP_092342227.1">
    <property type="nucleotide sequence ID" value="NZ_FLSL01000099.1"/>
</dbReference>
<dbReference type="PANTHER" id="PTHR12903">
    <property type="entry name" value="MITOCHONDRIAL RIBOSOMAL PROTEIN L24"/>
    <property type="match status" value="1"/>
</dbReference>
<evidence type="ECO:0000259" key="7">
    <source>
        <dbReference type="Pfam" id="PF00467"/>
    </source>
</evidence>
<dbReference type="InterPro" id="IPR014722">
    <property type="entry name" value="Rib_uL2_dom2"/>
</dbReference>
<dbReference type="InterPro" id="IPR057264">
    <property type="entry name" value="Ribosomal_uL24_C"/>
</dbReference>
<evidence type="ECO:0000256" key="3">
    <source>
        <dbReference type="ARBA" id="ARBA00023274"/>
    </source>
</evidence>
<dbReference type="Proteomes" id="UP000198651">
    <property type="component" value="Chromosome I"/>
</dbReference>
<evidence type="ECO:0000313" key="10">
    <source>
        <dbReference type="Proteomes" id="UP000198651"/>
    </source>
</evidence>